<dbReference type="PANTHER" id="PTHR15852:SF51">
    <property type="entry name" value="PROTEIN BUNDLE SHEATH DEFECTIVE 2, CHLOROPLASTIC"/>
    <property type="match status" value="1"/>
</dbReference>
<name>A0A843TVS4_COLES</name>
<evidence type="ECO:0000259" key="2">
    <source>
        <dbReference type="Pfam" id="PF25436"/>
    </source>
</evidence>
<keyword evidence="4" id="KW-1185">Reference proteome</keyword>
<dbReference type="InterPro" id="IPR057453">
    <property type="entry name" value="BSD2_CRD"/>
</dbReference>
<accession>A0A843TVS4</accession>
<comment type="caution">
    <text evidence="3">The sequence shown here is derived from an EMBL/GenBank/DDBJ whole genome shotgun (WGS) entry which is preliminary data.</text>
</comment>
<organism evidence="3 4">
    <name type="scientific">Colocasia esculenta</name>
    <name type="common">Wild taro</name>
    <name type="synonym">Arum esculentum</name>
    <dbReference type="NCBI Taxonomy" id="4460"/>
    <lineage>
        <taxon>Eukaryota</taxon>
        <taxon>Viridiplantae</taxon>
        <taxon>Streptophyta</taxon>
        <taxon>Embryophyta</taxon>
        <taxon>Tracheophyta</taxon>
        <taxon>Spermatophyta</taxon>
        <taxon>Magnoliopsida</taxon>
        <taxon>Liliopsida</taxon>
        <taxon>Araceae</taxon>
        <taxon>Aroideae</taxon>
        <taxon>Colocasieae</taxon>
        <taxon>Colocasia</taxon>
    </lineage>
</organism>
<feature type="domain" description="BSD2 cysteine rich" evidence="2">
    <location>
        <begin position="70"/>
        <end position="138"/>
    </location>
</feature>
<dbReference type="PANTHER" id="PTHR15852">
    <property type="entry name" value="PLASTID TRANSCRIPTIONALLY ACTIVE PROTEIN"/>
    <property type="match status" value="1"/>
</dbReference>
<reference evidence="3" key="1">
    <citation type="submission" date="2017-07" db="EMBL/GenBank/DDBJ databases">
        <title>Taro Niue Genome Assembly and Annotation.</title>
        <authorList>
            <person name="Atibalentja N."/>
            <person name="Keating K."/>
            <person name="Fields C.J."/>
        </authorList>
    </citation>
    <scope>NUCLEOTIDE SEQUENCE</scope>
    <source>
        <strain evidence="3">Niue_2</strain>
        <tissue evidence="3">Leaf</tissue>
    </source>
</reference>
<dbReference type="EMBL" id="NMUH01000169">
    <property type="protein sequence ID" value="MQL73474.1"/>
    <property type="molecule type" value="Genomic_DNA"/>
</dbReference>
<sequence length="138" mass="14428">MANAFGFVVATSPSRHGALNGSALPQKPLHSPSAGRPFPKPFIRRYAHDAKSHAPLIAKASGANPSTKSNSIVCANCDGNGAIQCTQCNGNGINAVDHFGGRYKAGQMCWLCRGKREILCGNCNGAGFIGGFMSTFDE</sequence>
<feature type="region of interest" description="Disordered" evidence="1">
    <location>
        <begin position="14"/>
        <end position="35"/>
    </location>
</feature>
<dbReference type="AlphaFoldDB" id="A0A843TVS4"/>
<protein>
    <recommendedName>
        <fullName evidence="2">BSD2 cysteine rich domain-containing protein</fullName>
    </recommendedName>
</protein>
<dbReference type="Pfam" id="PF25436">
    <property type="entry name" value="BSD2_CRD"/>
    <property type="match status" value="1"/>
</dbReference>
<evidence type="ECO:0000256" key="1">
    <source>
        <dbReference type="SAM" id="MobiDB-lite"/>
    </source>
</evidence>
<dbReference type="Proteomes" id="UP000652761">
    <property type="component" value="Unassembled WGS sequence"/>
</dbReference>
<dbReference type="OrthoDB" id="2019540at2759"/>
<dbReference type="SUPFAM" id="SSF57938">
    <property type="entry name" value="DnaJ/Hsp40 cysteine-rich domain"/>
    <property type="match status" value="1"/>
</dbReference>
<dbReference type="InterPro" id="IPR036410">
    <property type="entry name" value="HSP_DnaJ_Cys-rich_dom_sf"/>
</dbReference>
<gene>
    <name evidence="3" type="ORF">Taro_005832</name>
</gene>
<proteinExistence type="predicted"/>
<evidence type="ECO:0000313" key="3">
    <source>
        <dbReference type="EMBL" id="MQL73474.1"/>
    </source>
</evidence>
<evidence type="ECO:0000313" key="4">
    <source>
        <dbReference type="Proteomes" id="UP000652761"/>
    </source>
</evidence>